<gene>
    <name evidence="2" type="ORF">SFRICE_012976</name>
</gene>
<name>A0A2H1WGB4_SPOFR</name>
<evidence type="ECO:0000256" key="1">
    <source>
        <dbReference type="SAM" id="MobiDB-lite"/>
    </source>
</evidence>
<proteinExistence type="predicted"/>
<sequence>MLKTLILFREIDECDSANGDIIEGYKAGHDRPLLPLLSVYSFLRPILVIAVEFVPPSPVGPAATSGVKSSNYFCRHLPSDRCQTLTDLKPLRSFSCFSSRSLACVSLRTPVQVEDNKFVNESIHNTTYCKITPVGLSRGEQCLKSHTISRLFPVGVGRDNGTPIATNLTYLFRFTNSHQSFYACSLVKGGKSSNIFSRLGEARERVSLLLTKNPVPTPAFQAATLVNPPGSPQLRSLVTKRADTKSNLSDKEDHKPRIAPY</sequence>
<protein>
    <submittedName>
        <fullName evidence="2">SFRICE_012976</fullName>
    </submittedName>
</protein>
<feature type="region of interest" description="Disordered" evidence="1">
    <location>
        <begin position="231"/>
        <end position="261"/>
    </location>
</feature>
<evidence type="ECO:0000313" key="2">
    <source>
        <dbReference type="EMBL" id="SOQ51922.1"/>
    </source>
</evidence>
<dbReference type="EMBL" id="ODYU01008381">
    <property type="protein sequence ID" value="SOQ51922.1"/>
    <property type="molecule type" value="Genomic_DNA"/>
</dbReference>
<organism evidence="2">
    <name type="scientific">Spodoptera frugiperda</name>
    <name type="common">Fall armyworm</name>
    <dbReference type="NCBI Taxonomy" id="7108"/>
    <lineage>
        <taxon>Eukaryota</taxon>
        <taxon>Metazoa</taxon>
        <taxon>Ecdysozoa</taxon>
        <taxon>Arthropoda</taxon>
        <taxon>Hexapoda</taxon>
        <taxon>Insecta</taxon>
        <taxon>Pterygota</taxon>
        <taxon>Neoptera</taxon>
        <taxon>Endopterygota</taxon>
        <taxon>Lepidoptera</taxon>
        <taxon>Glossata</taxon>
        <taxon>Ditrysia</taxon>
        <taxon>Noctuoidea</taxon>
        <taxon>Noctuidae</taxon>
        <taxon>Amphipyrinae</taxon>
        <taxon>Spodoptera</taxon>
    </lineage>
</organism>
<reference evidence="2" key="1">
    <citation type="submission" date="2016-07" db="EMBL/GenBank/DDBJ databases">
        <authorList>
            <person name="Bretaudeau A."/>
        </authorList>
    </citation>
    <scope>NUCLEOTIDE SEQUENCE</scope>
    <source>
        <strain evidence="2">Rice</strain>
        <tissue evidence="2">Whole body</tissue>
    </source>
</reference>
<dbReference type="AlphaFoldDB" id="A0A2H1WGB4"/>
<accession>A0A2H1WGB4</accession>
<feature type="compositionally biased region" description="Basic and acidic residues" evidence="1">
    <location>
        <begin position="240"/>
        <end position="261"/>
    </location>
</feature>